<dbReference type="Pfam" id="PF19054">
    <property type="entry name" value="DUF5753"/>
    <property type="match status" value="1"/>
</dbReference>
<dbReference type="PROSITE" id="PS50943">
    <property type="entry name" value="HTH_CROC1"/>
    <property type="match status" value="1"/>
</dbReference>
<dbReference type="AlphaFoldDB" id="A0A1E7K6S2"/>
<sequence>MTAERRHDTDPKADPKVSTLAYFGTELRIRREEAELSQAELGRRTFCTHSYVSRIESASRVPSEEFAQRCDEVLGTGGTFARLWPVVIEHAYPDWFRPFVDLEKEAVSIWNFENQVVPGLLQTEEYVCAVFDGGRLPHAQELIAARLTRQHILEEESPPEIWAVLDESILRRPIGGAEVMRRQLEHLLACAADPRVVLQVLPFSAGAHAGLNGAFAGLTMKKEVGPDVVYMDGIVRGQVYARQVEVGAARRAYDLLMADALSPRASVDLMAATAKELTP</sequence>
<dbReference type="EMBL" id="LJGV01000022">
    <property type="protein sequence ID" value="OEU99593.1"/>
    <property type="molecule type" value="Genomic_DNA"/>
</dbReference>
<dbReference type="GO" id="GO:0003677">
    <property type="term" value="F:DNA binding"/>
    <property type="evidence" value="ECO:0007669"/>
    <property type="project" value="InterPro"/>
</dbReference>
<name>A0A1E7K6S2_9ACTN</name>
<organism evidence="2 3">
    <name type="scientific">Streptomyces qinglanensis</name>
    <dbReference type="NCBI Taxonomy" id="943816"/>
    <lineage>
        <taxon>Bacteria</taxon>
        <taxon>Bacillati</taxon>
        <taxon>Actinomycetota</taxon>
        <taxon>Actinomycetes</taxon>
        <taxon>Kitasatosporales</taxon>
        <taxon>Streptomycetaceae</taxon>
        <taxon>Streptomyces</taxon>
    </lineage>
</organism>
<dbReference type="Gene3D" id="1.10.260.40">
    <property type="entry name" value="lambda repressor-like DNA-binding domains"/>
    <property type="match status" value="1"/>
</dbReference>
<evidence type="ECO:0000313" key="2">
    <source>
        <dbReference type="EMBL" id="OEU99593.1"/>
    </source>
</evidence>
<dbReference type="CDD" id="cd00093">
    <property type="entry name" value="HTH_XRE"/>
    <property type="match status" value="1"/>
</dbReference>
<dbReference type="PATRIC" id="fig|943816.4.peg.3351"/>
<reference evidence="2 3" key="1">
    <citation type="journal article" date="2016" name="Front. Microbiol.">
        <title>Comparative Genomics Analysis of Streptomyces Species Reveals Their Adaptation to the Marine Environment and Their Diversity at the Genomic Level.</title>
        <authorList>
            <person name="Tian X."/>
            <person name="Zhang Z."/>
            <person name="Yang T."/>
            <person name="Chen M."/>
            <person name="Li J."/>
            <person name="Chen F."/>
            <person name="Yang J."/>
            <person name="Li W."/>
            <person name="Zhang B."/>
            <person name="Zhang Z."/>
            <person name="Wu J."/>
            <person name="Zhang C."/>
            <person name="Long L."/>
            <person name="Xiao J."/>
        </authorList>
    </citation>
    <scope>NUCLEOTIDE SEQUENCE [LARGE SCALE GENOMIC DNA]</scope>
    <source>
        <strain evidence="2 3">SCSIO M10379</strain>
    </source>
</reference>
<dbReference type="Proteomes" id="UP000175829">
    <property type="component" value="Unassembled WGS sequence"/>
</dbReference>
<protein>
    <recommendedName>
        <fullName evidence="1">HTH cro/C1-type domain-containing protein</fullName>
    </recommendedName>
</protein>
<feature type="domain" description="HTH cro/C1-type" evidence="1">
    <location>
        <begin position="27"/>
        <end position="83"/>
    </location>
</feature>
<evidence type="ECO:0000313" key="3">
    <source>
        <dbReference type="Proteomes" id="UP000175829"/>
    </source>
</evidence>
<evidence type="ECO:0000259" key="1">
    <source>
        <dbReference type="PROSITE" id="PS50943"/>
    </source>
</evidence>
<dbReference type="Pfam" id="PF13560">
    <property type="entry name" value="HTH_31"/>
    <property type="match status" value="1"/>
</dbReference>
<dbReference type="InterPro" id="IPR001387">
    <property type="entry name" value="Cro/C1-type_HTH"/>
</dbReference>
<comment type="caution">
    <text evidence="2">The sequence shown here is derived from an EMBL/GenBank/DDBJ whole genome shotgun (WGS) entry which is preliminary data.</text>
</comment>
<dbReference type="SMART" id="SM00530">
    <property type="entry name" value="HTH_XRE"/>
    <property type="match status" value="1"/>
</dbReference>
<dbReference type="SUPFAM" id="SSF47413">
    <property type="entry name" value="lambda repressor-like DNA-binding domains"/>
    <property type="match status" value="1"/>
</dbReference>
<accession>A0A1E7K6S2</accession>
<dbReference type="InterPro" id="IPR010982">
    <property type="entry name" value="Lambda_DNA-bd_dom_sf"/>
</dbReference>
<proteinExistence type="predicted"/>
<gene>
    <name evidence="2" type="ORF">AN217_19235</name>
</gene>
<dbReference type="InterPro" id="IPR043917">
    <property type="entry name" value="DUF5753"/>
</dbReference>
<dbReference type="RefSeq" id="WP_069992399.1">
    <property type="nucleotide sequence ID" value="NZ_LJGV01000022.1"/>
</dbReference>